<feature type="chain" id="PRO_5023144071" description="ThuA-like domain-containing protein" evidence="2">
    <location>
        <begin position="24"/>
        <end position="356"/>
    </location>
</feature>
<organism evidence="4 5">
    <name type="scientific">Crateriforma conspicua</name>
    <dbReference type="NCBI Taxonomy" id="2527996"/>
    <lineage>
        <taxon>Bacteria</taxon>
        <taxon>Pseudomonadati</taxon>
        <taxon>Planctomycetota</taxon>
        <taxon>Planctomycetia</taxon>
        <taxon>Planctomycetales</taxon>
        <taxon>Planctomycetaceae</taxon>
        <taxon>Crateriforma</taxon>
    </lineage>
</organism>
<dbReference type="AlphaFoldDB" id="A0A5C5XY94"/>
<dbReference type="Pfam" id="PF06283">
    <property type="entry name" value="ThuA"/>
    <property type="match status" value="1"/>
</dbReference>
<dbReference type="Gene3D" id="3.40.50.880">
    <property type="match status" value="1"/>
</dbReference>
<name>A0A5C5XY94_9PLAN</name>
<evidence type="ECO:0000256" key="2">
    <source>
        <dbReference type="SAM" id="SignalP"/>
    </source>
</evidence>
<sequence precursor="true">MSPVLSRAIAFCSAIFLASPVFAADDRLVFTPPGDGNGKHVVLISGDEEYRSEEAMPMLGKILSQKHGFHCTVLFSMSEDGTYIDPNNHTGIRGWETLDDADLIIVGTRFRTPSAEDAAHMTAYLNAGKPIIGVRTSTHGFKGAQSFGGDISYDKWGLRVLGEEWVRHHGKHKVQGARGVVQKEYADHPILNGVGEIFVPSDVYGVTHLTDADRVLLRGAVTESLDPKSANVDGELNAPMQPFAWLHTYTAPDGGTGTSFCTTAGAAIDLADEDLRRLVVNATYHLTGLDVPASADVAFVDPFYPSFYGFIRTEGYWKNADLQPADFDLGQSPAMPDPKGSPVFEARDRPEKKKTP</sequence>
<dbReference type="Proteomes" id="UP000317238">
    <property type="component" value="Unassembled WGS sequence"/>
</dbReference>
<dbReference type="InterPro" id="IPR029062">
    <property type="entry name" value="Class_I_gatase-like"/>
</dbReference>
<keyword evidence="5" id="KW-1185">Reference proteome</keyword>
<comment type="caution">
    <text evidence="4">The sequence shown here is derived from an EMBL/GenBank/DDBJ whole genome shotgun (WGS) entry which is preliminary data.</text>
</comment>
<feature type="region of interest" description="Disordered" evidence="1">
    <location>
        <begin position="327"/>
        <end position="356"/>
    </location>
</feature>
<reference evidence="4 5" key="1">
    <citation type="submission" date="2019-02" db="EMBL/GenBank/DDBJ databases">
        <title>Deep-cultivation of Planctomycetes and their phenomic and genomic characterization uncovers novel biology.</title>
        <authorList>
            <person name="Wiegand S."/>
            <person name="Jogler M."/>
            <person name="Boedeker C."/>
            <person name="Pinto D."/>
            <person name="Vollmers J."/>
            <person name="Rivas-Marin E."/>
            <person name="Kohn T."/>
            <person name="Peeters S.H."/>
            <person name="Heuer A."/>
            <person name="Rast P."/>
            <person name="Oberbeckmann S."/>
            <person name="Bunk B."/>
            <person name="Jeske O."/>
            <person name="Meyerdierks A."/>
            <person name="Storesund J.E."/>
            <person name="Kallscheuer N."/>
            <person name="Luecker S."/>
            <person name="Lage O.M."/>
            <person name="Pohl T."/>
            <person name="Merkel B.J."/>
            <person name="Hornburger P."/>
            <person name="Mueller R.-W."/>
            <person name="Bruemmer F."/>
            <person name="Labrenz M."/>
            <person name="Spormann A.M."/>
            <person name="Op Den Camp H."/>
            <person name="Overmann J."/>
            <person name="Amann R."/>
            <person name="Jetten M.S.M."/>
            <person name="Mascher T."/>
            <person name="Medema M.H."/>
            <person name="Devos D.P."/>
            <person name="Kaster A.-K."/>
            <person name="Ovreas L."/>
            <person name="Rohde M."/>
            <person name="Galperin M.Y."/>
            <person name="Jogler C."/>
        </authorList>
    </citation>
    <scope>NUCLEOTIDE SEQUENCE [LARGE SCALE GENOMIC DNA]</scope>
    <source>
        <strain evidence="4 5">Pan14r</strain>
    </source>
</reference>
<feature type="compositionally biased region" description="Basic and acidic residues" evidence="1">
    <location>
        <begin position="345"/>
        <end position="356"/>
    </location>
</feature>
<evidence type="ECO:0000259" key="3">
    <source>
        <dbReference type="Pfam" id="PF06283"/>
    </source>
</evidence>
<gene>
    <name evidence="4" type="ORF">Pan14r_06300</name>
</gene>
<proteinExistence type="predicted"/>
<evidence type="ECO:0000313" key="4">
    <source>
        <dbReference type="EMBL" id="TWT68386.1"/>
    </source>
</evidence>
<dbReference type="EMBL" id="SJPL01000001">
    <property type="protein sequence ID" value="TWT68386.1"/>
    <property type="molecule type" value="Genomic_DNA"/>
</dbReference>
<keyword evidence="2" id="KW-0732">Signal</keyword>
<evidence type="ECO:0000313" key="5">
    <source>
        <dbReference type="Proteomes" id="UP000317238"/>
    </source>
</evidence>
<protein>
    <recommendedName>
        <fullName evidence="3">ThuA-like domain-containing protein</fullName>
    </recommendedName>
</protein>
<dbReference type="RefSeq" id="WP_197203262.1">
    <property type="nucleotide sequence ID" value="NZ_SJPL01000001.1"/>
</dbReference>
<dbReference type="SUPFAM" id="SSF52317">
    <property type="entry name" value="Class I glutamine amidotransferase-like"/>
    <property type="match status" value="1"/>
</dbReference>
<accession>A0A5C5XY94</accession>
<dbReference type="InterPro" id="IPR029010">
    <property type="entry name" value="ThuA-like"/>
</dbReference>
<feature type="signal peptide" evidence="2">
    <location>
        <begin position="1"/>
        <end position="23"/>
    </location>
</feature>
<feature type="domain" description="ThuA-like" evidence="3">
    <location>
        <begin position="83"/>
        <end position="283"/>
    </location>
</feature>
<evidence type="ECO:0000256" key="1">
    <source>
        <dbReference type="SAM" id="MobiDB-lite"/>
    </source>
</evidence>